<comment type="caution">
    <text evidence="1">The sequence shown here is derived from an EMBL/GenBank/DDBJ whole genome shotgun (WGS) entry which is preliminary data.</text>
</comment>
<sequence length="81" mass="9388">MYYVLIKEIYMPKKGGILFGRGSLIPIAKILYEHKLGMLRDLSMKLRNLPAEFGPIEERMEAEFIKELLVEQGAVVYLRES</sequence>
<organism evidence="1 2">
    <name type="scientific">Alicyclobacillus mali</name>
    <name type="common">ex Roth et al. 2021</name>
    <dbReference type="NCBI Taxonomy" id="1123961"/>
    <lineage>
        <taxon>Bacteria</taxon>
        <taxon>Bacillati</taxon>
        <taxon>Bacillota</taxon>
        <taxon>Bacilli</taxon>
        <taxon>Bacillales</taxon>
        <taxon>Alicyclobacillaceae</taxon>
        <taxon>Alicyclobacillus</taxon>
    </lineage>
</organism>
<dbReference type="Proteomes" id="UP000642910">
    <property type="component" value="Unassembled WGS sequence"/>
</dbReference>
<name>A0ABS0F169_9BACL</name>
<evidence type="ECO:0000313" key="2">
    <source>
        <dbReference type="Proteomes" id="UP000642910"/>
    </source>
</evidence>
<gene>
    <name evidence="1" type="ORF">IW967_04120</name>
</gene>
<dbReference type="EMBL" id="JADPKZ010000031">
    <property type="protein sequence ID" value="MBF8377061.1"/>
    <property type="molecule type" value="Genomic_DNA"/>
</dbReference>
<protein>
    <submittedName>
        <fullName evidence="1">Uncharacterized protein</fullName>
    </submittedName>
</protein>
<accession>A0ABS0F169</accession>
<dbReference type="RefSeq" id="WP_195867185.1">
    <property type="nucleotide sequence ID" value="NZ_JADPKZ010000031.1"/>
</dbReference>
<evidence type="ECO:0000313" key="1">
    <source>
        <dbReference type="EMBL" id="MBF8377061.1"/>
    </source>
</evidence>
<keyword evidence="2" id="KW-1185">Reference proteome</keyword>
<proteinExistence type="predicted"/>
<reference evidence="1 2" key="1">
    <citation type="submission" date="2020-11" db="EMBL/GenBank/DDBJ databases">
        <title>Genomic insight of Alicyclobacillus mali FL 18 reveals a new arsenic-resistant strain, with potential in environmental biotechnology.</title>
        <authorList>
            <person name="Fiorentino G."/>
            <person name="Gallo G."/>
            <person name="Aulitto M."/>
        </authorList>
    </citation>
    <scope>NUCLEOTIDE SEQUENCE [LARGE SCALE GENOMIC DNA]</scope>
    <source>
        <strain evidence="1 2">FL 18</strain>
    </source>
</reference>